<feature type="non-terminal residue" evidence="1">
    <location>
        <position position="266"/>
    </location>
</feature>
<proteinExistence type="predicted"/>
<dbReference type="Gene3D" id="2.170.130.10">
    <property type="entry name" value="TonB-dependent receptor, plug domain"/>
    <property type="match status" value="1"/>
</dbReference>
<protein>
    <recommendedName>
        <fullName evidence="2">TonB-dependent receptor plug domain-containing protein</fullName>
    </recommendedName>
</protein>
<reference evidence="1" key="1">
    <citation type="journal article" date="2014" name="Front. Microbiol.">
        <title>High frequency of phylogenetically diverse reductive dehalogenase-homologous genes in deep subseafloor sedimentary metagenomes.</title>
        <authorList>
            <person name="Kawai M."/>
            <person name="Futagami T."/>
            <person name="Toyoda A."/>
            <person name="Takaki Y."/>
            <person name="Nishi S."/>
            <person name="Hori S."/>
            <person name="Arai W."/>
            <person name="Tsubouchi T."/>
            <person name="Morono Y."/>
            <person name="Uchiyama I."/>
            <person name="Ito T."/>
            <person name="Fujiyama A."/>
            <person name="Inagaki F."/>
            <person name="Takami H."/>
        </authorList>
    </citation>
    <scope>NUCLEOTIDE SEQUENCE</scope>
    <source>
        <strain evidence="1">Expedition CK06-06</strain>
    </source>
</reference>
<sequence length="266" mass="30428">INADAIEEIEILTGGFNAEYGQAMSGVVNVKLKEGHQNLESSIKLTTGGVAGLPDYGTRRVEFNLGGPSLAENLLKILGVNPPGEFYFFMNGYGKVSDTNLPTAKKLYPHQSLSFPEWLLSDKQTQNLLEKLAPREENDWHAMYKSTWKISQRLQWSNSFDLSLNINQGYFMPRAFSSSSFPYRYIKILDNYNTITRTAVMLNSILVHTLSPKSFYELKLSRFSTEEHSAVQDLHWTEYRERLDLEPNFYVPSSRDGDIEVTYRDE</sequence>
<evidence type="ECO:0000313" key="1">
    <source>
        <dbReference type="EMBL" id="GAG05917.1"/>
    </source>
</evidence>
<dbReference type="EMBL" id="BARS01026913">
    <property type="protein sequence ID" value="GAG05917.1"/>
    <property type="molecule type" value="Genomic_DNA"/>
</dbReference>
<dbReference type="AlphaFoldDB" id="X0V3D6"/>
<feature type="non-terminal residue" evidence="1">
    <location>
        <position position="1"/>
    </location>
</feature>
<accession>X0V3D6</accession>
<evidence type="ECO:0008006" key="2">
    <source>
        <dbReference type="Google" id="ProtNLM"/>
    </source>
</evidence>
<name>X0V3D6_9ZZZZ</name>
<dbReference type="InterPro" id="IPR037066">
    <property type="entry name" value="Plug_dom_sf"/>
</dbReference>
<dbReference type="SUPFAM" id="SSF56935">
    <property type="entry name" value="Porins"/>
    <property type="match status" value="1"/>
</dbReference>
<gene>
    <name evidence="1" type="ORF">S01H1_42334</name>
</gene>
<comment type="caution">
    <text evidence="1">The sequence shown here is derived from an EMBL/GenBank/DDBJ whole genome shotgun (WGS) entry which is preliminary data.</text>
</comment>
<organism evidence="1">
    <name type="scientific">marine sediment metagenome</name>
    <dbReference type="NCBI Taxonomy" id="412755"/>
    <lineage>
        <taxon>unclassified sequences</taxon>
        <taxon>metagenomes</taxon>
        <taxon>ecological metagenomes</taxon>
    </lineage>
</organism>